<dbReference type="SUPFAM" id="SSF51735">
    <property type="entry name" value="NAD(P)-binding Rossmann-fold domains"/>
    <property type="match status" value="1"/>
</dbReference>
<dbReference type="InterPro" id="IPR036291">
    <property type="entry name" value="NAD(P)-bd_dom_sf"/>
</dbReference>
<reference evidence="3" key="1">
    <citation type="submission" date="2023-04" db="EMBL/GenBank/DDBJ databases">
        <title>Black Yeasts Isolated from many extreme environments.</title>
        <authorList>
            <person name="Coleine C."/>
            <person name="Stajich J.E."/>
            <person name="Selbmann L."/>
        </authorList>
    </citation>
    <scope>NUCLEOTIDE SEQUENCE</scope>
    <source>
        <strain evidence="3">CCFEE 5312</strain>
    </source>
</reference>
<evidence type="ECO:0000256" key="2">
    <source>
        <dbReference type="ARBA" id="ARBA00022857"/>
    </source>
</evidence>
<proteinExistence type="inferred from homology"/>
<protein>
    <submittedName>
        <fullName evidence="3">Uncharacterized protein</fullName>
    </submittedName>
</protein>
<organism evidence="3 4">
    <name type="scientific">Extremus antarcticus</name>
    <dbReference type="NCBI Taxonomy" id="702011"/>
    <lineage>
        <taxon>Eukaryota</taxon>
        <taxon>Fungi</taxon>
        <taxon>Dikarya</taxon>
        <taxon>Ascomycota</taxon>
        <taxon>Pezizomycotina</taxon>
        <taxon>Dothideomycetes</taxon>
        <taxon>Dothideomycetidae</taxon>
        <taxon>Mycosphaerellales</taxon>
        <taxon>Extremaceae</taxon>
        <taxon>Extremus</taxon>
    </lineage>
</organism>
<dbReference type="PANTHER" id="PTHR42760">
    <property type="entry name" value="SHORT-CHAIN DEHYDROGENASES/REDUCTASES FAMILY MEMBER"/>
    <property type="match status" value="1"/>
</dbReference>
<dbReference type="Gene3D" id="3.40.50.720">
    <property type="entry name" value="NAD(P)-binding Rossmann-like Domain"/>
    <property type="match status" value="1"/>
</dbReference>
<dbReference type="FunFam" id="3.40.50.720:FF:000084">
    <property type="entry name" value="Short-chain dehydrogenase reductase"/>
    <property type="match status" value="1"/>
</dbReference>
<evidence type="ECO:0000256" key="1">
    <source>
        <dbReference type="ARBA" id="ARBA00006484"/>
    </source>
</evidence>
<keyword evidence="4" id="KW-1185">Reference proteome</keyword>
<dbReference type="Proteomes" id="UP001271007">
    <property type="component" value="Unassembled WGS sequence"/>
</dbReference>
<dbReference type="Pfam" id="PF13561">
    <property type="entry name" value="adh_short_C2"/>
    <property type="match status" value="1"/>
</dbReference>
<name>A0AAJ0GFH6_9PEZI</name>
<dbReference type="InterPro" id="IPR002347">
    <property type="entry name" value="SDR_fam"/>
</dbReference>
<dbReference type="GO" id="GO:0016616">
    <property type="term" value="F:oxidoreductase activity, acting on the CH-OH group of donors, NAD or NADP as acceptor"/>
    <property type="evidence" value="ECO:0007669"/>
    <property type="project" value="TreeGrafter"/>
</dbReference>
<gene>
    <name evidence="3" type="ORF">LTR09_002332</name>
</gene>
<comment type="caution">
    <text evidence="3">The sequence shown here is derived from an EMBL/GenBank/DDBJ whole genome shotgun (WGS) entry which is preliminary data.</text>
</comment>
<dbReference type="PROSITE" id="PS00061">
    <property type="entry name" value="ADH_SHORT"/>
    <property type="match status" value="1"/>
</dbReference>
<accession>A0AAJ0GFH6</accession>
<comment type="similarity">
    <text evidence="1">Belongs to the short-chain dehydrogenases/reductases (SDR) family.</text>
</comment>
<dbReference type="InterPro" id="IPR020904">
    <property type="entry name" value="Sc_DH/Rdtase_CS"/>
</dbReference>
<dbReference type="PRINTS" id="PR00081">
    <property type="entry name" value="GDHRDH"/>
</dbReference>
<sequence>MGKTAIVTGSGRGIGRAIALRLADDGYDVCVNDIPGNDSIAEGVAKEIRDKGRKSCIALADVSKLSEVQKMVETSVKELGDLNTMVANAGIAQVKGMLDLTEEDFQRMLSVNITGVHNCYSVAAKQLIKQGNCKKDAPGKLIAASSIVGFKAFALLGHYSATKWAVRGMNQAYAMELAEHNITCNCYAPGIVDTPMWELIDSGLGKKQNKGKGEVMKYYVKELTALGRTSEPEDVARLVAFLASQDSNFVTGQTQLVDGGIVFT</sequence>
<evidence type="ECO:0000313" key="3">
    <source>
        <dbReference type="EMBL" id="KAK3056539.1"/>
    </source>
</evidence>
<dbReference type="EMBL" id="JAWDJX010000005">
    <property type="protein sequence ID" value="KAK3056539.1"/>
    <property type="molecule type" value="Genomic_DNA"/>
</dbReference>
<dbReference type="GO" id="GO:0048038">
    <property type="term" value="F:quinone binding"/>
    <property type="evidence" value="ECO:0007669"/>
    <property type="project" value="TreeGrafter"/>
</dbReference>
<dbReference type="PRINTS" id="PR00080">
    <property type="entry name" value="SDRFAMILY"/>
</dbReference>
<dbReference type="PANTHER" id="PTHR42760:SF121">
    <property type="entry name" value="3-OXOACYL-(ACYL-CARRIER-PROTEIN) REDUCTASE"/>
    <property type="match status" value="1"/>
</dbReference>
<evidence type="ECO:0000313" key="4">
    <source>
        <dbReference type="Proteomes" id="UP001271007"/>
    </source>
</evidence>
<dbReference type="AlphaFoldDB" id="A0AAJ0GFH6"/>
<dbReference type="GO" id="GO:0006633">
    <property type="term" value="P:fatty acid biosynthetic process"/>
    <property type="evidence" value="ECO:0007669"/>
    <property type="project" value="TreeGrafter"/>
</dbReference>
<keyword evidence="2" id="KW-0521">NADP</keyword>